<evidence type="ECO:0000256" key="1">
    <source>
        <dbReference type="SAM" id="Phobius"/>
    </source>
</evidence>
<keyword evidence="1" id="KW-0472">Membrane</keyword>
<keyword evidence="1" id="KW-0812">Transmembrane</keyword>
<feature type="transmembrane region" description="Helical" evidence="1">
    <location>
        <begin position="76"/>
        <end position="94"/>
    </location>
</feature>
<dbReference type="EMBL" id="JABFDB010000035">
    <property type="protein sequence ID" value="NYZ24078.1"/>
    <property type="molecule type" value="Genomic_DNA"/>
</dbReference>
<feature type="transmembrane region" description="Helical" evidence="1">
    <location>
        <begin position="351"/>
        <end position="381"/>
    </location>
</feature>
<feature type="transmembrane region" description="Helical" evidence="1">
    <location>
        <begin position="436"/>
        <end position="457"/>
    </location>
</feature>
<proteinExistence type="predicted"/>
<comment type="caution">
    <text evidence="2">The sequence shown here is derived from an EMBL/GenBank/DDBJ whole genome shotgun (WGS) entry which is preliminary data.</text>
</comment>
<keyword evidence="3" id="KW-1185">Reference proteome</keyword>
<feature type="transmembrane region" description="Helical" evidence="1">
    <location>
        <begin position="319"/>
        <end position="339"/>
    </location>
</feature>
<gene>
    <name evidence="2" type="ORF">HND93_30615</name>
</gene>
<feature type="transmembrane region" description="Helical" evidence="1">
    <location>
        <begin position="260"/>
        <end position="293"/>
    </location>
</feature>
<accession>A0ABX2TLU0</accession>
<dbReference type="RefSeq" id="WP_180285855.1">
    <property type="nucleotide sequence ID" value="NZ_JABFDB010000035.1"/>
</dbReference>
<dbReference type="Proteomes" id="UP000584642">
    <property type="component" value="Unassembled WGS sequence"/>
</dbReference>
<organism evidence="2 3">
    <name type="scientific">Azospirillum oleiclasticum</name>
    <dbReference type="NCBI Taxonomy" id="2735135"/>
    <lineage>
        <taxon>Bacteria</taxon>
        <taxon>Pseudomonadati</taxon>
        <taxon>Pseudomonadota</taxon>
        <taxon>Alphaproteobacteria</taxon>
        <taxon>Rhodospirillales</taxon>
        <taxon>Azospirillaceae</taxon>
        <taxon>Azospirillum</taxon>
    </lineage>
</organism>
<reference evidence="2 3" key="1">
    <citation type="submission" date="2020-05" db="EMBL/GenBank/DDBJ databases">
        <title>Azospirillum oleiclasticum sp. nov, a nitrogen-fixing and heavy crude oil-emulsifying bacterium isolated from the crude oil of Yumen Oilfield.</title>
        <authorList>
            <person name="Wu D."/>
            <person name="Cai M."/>
            <person name="Zhang X."/>
        </authorList>
    </citation>
    <scope>NUCLEOTIDE SEQUENCE [LARGE SCALE GENOMIC DNA]</scope>
    <source>
        <strain evidence="2 3">ROY-1-1-2</strain>
    </source>
</reference>
<feature type="transmembrane region" description="Helical" evidence="1">
    <location>
        <begin position="187"/>
        <end position="207"/>
    </location>
</feature>
<keyword evidence="1" id="KW-1133">Transmembrane helix</keyword>
<evidence type="ECO:0008006" key="4">
    <source>
        <dbReference type="Google" id="ProtNLM"/>
    </source>
</evidence>
<feature type="transmembrane region" description="Helical" evidence="1">
    <location>
        <begin position="51"/>
        <end position="69"/>
    </location>
</feature>
<feature type="transmembrane region" description="Helical" evidence="1">
    <location>
        <begin position="219"/>
        <end position="240"/>
    </location>
</feature>
<feature type="transmembrane region" description="Helical" evidence="1">
    <location>
        <begin position="393"/>
        <end position="416"/>
    </location>
</feature>
<feature type="transmembrane region" description="Helical" evidence="1">
    <location>
        <begin position="106"/>
        <end position="123"/>
    </location>
</feature>
<name>A0ABX2TLU0_9PROT</name>
<sequence length="460" mass="48007">MTQTLAPAAVPRLPVPSWSVQKTVNAGIRPILAAVAVLQFASLVYHPLAGPLHMAMAALLLLFLPLAAAKARRFSLILFGVIAAIVTVLAVRSGRYDLVFDGLSHVGSFAAFLAALQLLRVAANQSAAVRRVKGRFLRLEPNEVVGGFTVGAAGLGSFLSVGAHAVLAPLVGPDSPMQDRLQAALASIRGISFAAFWSPLFIAIAFVTNRMPDVNVGSIVVIGLAVALVSLTADLLVSGTRPRELRRILHGLQPLLRGGVVLAVALVAVAQFLGVTAMETVVIALPVLCLAFLSLGSRDTRRRALRTSYNNLANVSDEVMLVTAAVVFSTMLAGVPYLTDLVGPWLGGLPAGVVLVVAIVFMLAAGAVGLHPSISAALIISTFANLPDAVSRLALAEAIIIAWALAAVISPVGMTVMVAAQMFRVPYQSLILSRNLVTTLIISVATAIGLTLLDLYLRGL</sequence>
<feature type="transmembrane region" description="Helical" evidence="1">
    <location>
        <begin position="144"/>
        <end position="167"/>
    </location>
</feature>
<evidence type="ECO:0000313" key="2">
    <source>
        <dbReference type="EMBL" id="NYZ24078.1"/>
    </source>
</evidence>
<evidence type="ECO:0000313" key="3">
    <source>
        <dbReference type="Proteomes" id="UP000584642"/>
    </source>
</evidence>
<protein>
    <recommendedName>
        <fullName evidence="4">Permease</fullName>
    </recommendedName>
</protein>